<proteinExistence type="predicted"/>
<comment type="caution">
    <text evidence="1">The sequence shown here is derived from an EMBL/GenBank/DDBJ whole genome shotgun (WGS) entry which is preliminary data.</text>
</comment>
<evidence type="ECO:0000313" key="2">
    <source>
        <dbReference type="Proteomes" id="UP000228593"/>
    </source>
</evidence>
<dbReference type="EMBL" id="PDOB01000022">
    <property type="protein sequence ID" value="PIL39209.1"/>
    <property type="molecule type" value="Genomic_DNA"/>
</dbReference>
<organism evidence="1 2">
    <name type="scientific">Massilia psychrophila</name>
    <dbReference type="NCBI Taxonomy" id="1603353"/>
    <lineage>
        <taxon>Bacteria</taxon>
        <taxon>Pseudomonadati</taxon>
        <taxon>Pseudomonadota</taxon>
        <taxon>Betaproteobacteria</taxon>
        <taxon>Burkholderiales</taxon>
        <taxon>Oxalobacteraceae</taxon>
        <taxon>Telluria group</taxon>
        <taxon>Massilia</taxon>
    </lineage>
</organism>
<dbReference type="RefSeq" id="WP_099916616.1">
    <property type="nucleotide sequence ID" value="NZ_BMHS01000018.1"/>
</dbReference>
<sequence>MDIHPPYESALHEELGMTDMDIRAELILSGLNPAAESAILRTMILLGVKRATERPLDERRLADLMRQRL</sequence>
<keyword evidence="2" id="KW-1185">Reference proteome</keyword>
<dbReference type="Proteomes" id="UP000228593">
    <property type="component" value="Unassembled WGS sequence"/>
</dbReference>
<evidence type="ECO:0000313" key="1">
    <source>
        <dbReference type="EMBL" id="PIL39209.1"/>
    </source>
</evidence>
<name>A0A2G8SZK4_9BURK</name>
<accession>A0A2G8SZK4</accession>
<gene>
    <name evidence="1" type="ORF">CR103_14070</name>
</gene>
<dbReference type="AlphaFoldDB" id="A0A2G8SZK4"/>
<reference evidence="1 2" key="1">
    <citation type="submission" date="2017-10" db="EMBL/GenBank/DDBJ databases">
        <title>Massilia psychrophilum sp. nov., a novel purple-pigmented bacterium isolated from Tianshan glacier, Xinjiang Municipality, China.</title>
        <authorList>
            <person name="Wang H."/>
        </authorList>
    </citation>
    <scope>NUCLEOTIDE SEQUENCE [LARGE SCALE GENOMIC DNA]</scope>
    <source>
        <strain evidence="1 2">JCM 30813</strain>
    </source>
</reference>
<protein>
    <submittedName>
        <fullName evidence="1">Uncharacterized protein</fullName>
    </submittedName>
</protein>